<organism evidence="9 10">
    <name type="scientific">Ancylobacter aquaticus</name>
    <dbReference type="NCBI Taxonomy" id="100"/>
    <lineage>
        <taxon>Bacteria</taxon>
        <taxon>Pseudomonadati</taxon>
        <taxon>Pseudomonadota</taxon>
        <taxon>Alphaproteobacteria</taxon>
        <taxon>Hyphomicrobiales</taxon>
        <taxon>Xanthobacteraceae</taxon>
        <taxon>Ancylobacter</taxon>
    </lineage>
</organism>
<keyword evidence="2" id="KW-1003">Cell membrane</keyword>
<feature type="domain" description="MacB-like periplasmic core" evidence="8">
    <location>
        <begin position="25"/>
        <end position="243"/>
    </location>
</feature>
<feature type="transmembrane region" description="Helical" evidence="6">
    <location>
        <begin position="269"/>
        <end position="296"/>
    </location>
</feature>
<dbReference type="EMBL" id="SMFY01000002">
    <property type="protein sequence ID" value="TCK28160.1"/>
    <property type="molecule type" value="Genomic_DNA"/>
</dbReference>
<dbReference type="InterPro" id="IPR025857">
    <property type="entry name" value="MacB_PCD"/>
</dbReference>
<dbReference type="Pfam" id="PF12704">
    <property type="entry name" value="MacB_PCD"/>
    <property type="match status" value="1"/>
</dbReference>
<dbReference type="PANTHER" id="PTHR43738:SF2">
    <property type="entry name" value="ABC TRANSPORTER PERMEASE"/>
    <property type="match status" value="1"/>
</dbReference>
<evidence type="ECO:0000259" key="7">
    <source>
        <dbReference type="Pfam" id="PF02687"/>
    </source>
</evidence>
<evidence type="ECO:0000256" key="3">
    <source>
        <dbReference type="ARBA" id="ARBA00022692"/>
    </source>
</evidence>
<feature type="transmembrane region" description="Helical" evidence="6">
    <location>
        <begin position="317"/>
        <end position="347"/>
    </location>
</feature>
<accession>A0A4R1I475</accession>
<keyword evidence="10" id="KW-1185">Reference proteome</keyword>
<evidence type="ECO:0000259" key="8">
    <source>
        <dbReference type="Pfam" id="PF12704"/>
    </source>
</evidence>
<proteinExistence type="predicted"/>
<feature type="transmembrane region" description="Helical" evidence="6">
    <location>
        <begin position="367"/>
        <end position="391"/>
    </location>
</feature>
<dbReference type="InterPro" id="IPR003838">
    <property type="entry name" value="ABC3_permease_C"/>
</dbReference>
<evidence type="ECO:0000313" key="10">
    <source>
        <dbReference type="Proteomes" id="UP000295030"/>
    </source>
</evidence>
<evidence type="ECO:0000313" key="9">
    <source>
        <dbReference type="EMBL" id="TCK28160.1"/>
    </source>
</evidence>
<comment type="caution">
    <text evidence="9">The sequence shown here is derived from an EMBL/GenBank/DDBJ whole genome shotgun (WGS) entry which is preliminary data.</text>
</comment>
<dbReference type="InterPro" id="IPR051125">
    <property type="entry name" value="ABC-4/HrtB_transporter"/>
</dbReference>
<keyword evidence="4 6" id="KW-1133">Transmembrane helix</keyword>
<dbReference type="Pfam" id="PF02687">
    <property type="entry name" value="FtsX"/>
    <property type="match status" value="1"/>
</dbReference>
<comment type="subcellular location">
    <subcellularLocation>
        <location evidence="1">Cell membrane</location>
        <topology evidence="1">Multi-pass membrane protein</topology>
    </subcellularLocation>
</comment>
<dbReference type="AlphaFoldDB" id="A0A4R1I475"/>
<dbReference type="GO" id="GO:0005886">
    <property type="term" value="C:plasma membrane"/>
    <property type="evidence" value="ECO:0007669"/>
    <property type="project" value="UniProtKB-SubCell"/>
</dbReference>
<name>A0A4R1I475_ANCAQ</name>
<keyword evidence="5 6" id="KW-0472">Membrane</keyword>
<evidence type="ECO:0000256" key="5">
    <source>
        <dbReference type="ARBA" id="ARBA00023136"/>
    </source>
</evidence>
<evidence type="ECO:0000256" key="6">
    <source>
        <dbReference type="SAM" id="Phobius"/>
    </source>
</evidence>
<gene>
    <name evidence="9" type="ORF">EV667_2157</name>
</gene>
<feature type="domain" description="ABC3 transporter permease C-terminal" evidence="7">
    <location>
        <begin position="277"/>
        <end position="398"/>
    </location>
</feature>
<dbReference type="RefSeq" id="WP_245516105.1">
    <property type="nucleotide sequence ID" value="NZ_SMFY01000002.1"/>
</dbReference>
<feature type="transmembrane region" description="Helical" evidence="6">
    <location>
        <begin position="27"/>
        <end position="50"/>
    </location>
</feature>
<protein>
    <submittedName>
        <fullName evidence="9">Putative ABC transport system permease protein</fullName>
    </submittedName>
</protein>
<keyword evidence="3 6" id="KW-0812">Transmembrane</keyword>
<dbReference type="PANTHER" id="PTHR43738">
    <property type="entry name" value="ABC TRANSPORTER, MEMBRANE PROTEIN"/>
    <property type="match status" value="1"/>
</dbReference>
<reference evidence="9 10" key="1">
    <citation type="submission" date="2019-03" db="EMBL/GenBank/DDBJ databases">
        <title>Genomic Encyclopedia of Type Strains, Phase IV (KMG-IV): sequencing the most valuable type-strain genomes for metagenomic binning, comparative biology and taxonomic classification.</title>
        <authorList>
            <person name="Goeker M."/>
        </authorList>
    </citation>
    <scope>NUCLEOTIDE SEQUENCE [LARGE SCALE GENOMIC DNA]</scope>
    <source>
        <strain evidence="9 10">DSM 101</strain>
    </source>
</reference>
<evidence type="ECO:0000256" key="4">
    <source>
        <dbReference type="ARBA" id="ARBA00022989"/>
    </source>
</evidence>
<dbReference type="Proteomes" id="UP000295030">
    <property type="component" value="Unassembled WGS sequence"/>
</dbReference>
<sequence>MSAASSCRLVLALAVQNLGRRQSRTLLLVAAIAVASAVTFGGVVAMRSVVASMQIGLSRVGADLMVVNQAALTNLTDALLTVEPTDSTLPADALARADVAGIARLAAQRILRTDQSGLGGAGELVDLIGFDPATDFTILPWLSERLTGPMQPGDVILGAARNLPLGTQVVLFGQPFRVYGKLARTGSGTQERGVFLHMASLIGLGDDVQARTGAVPPMLEPANVTGFLVQLAPGVSELQLRFALLSNVAGIKVIVGGSLLTGIRQGLVALLGGLVLLVVALSASTAVMVMVLFSAIMAERRREMGLLKAIGARPGQIVAIAVAEAAFATAAGGALGVVLGLLLLRLFERALVHHLSEMGIPFLWLDGAGTAAIAALCVAGAALVGMAGAWFPAWRMGRRDTHDLLWKEG</sequence>
<evidence type="ECO:0000256" key="1">
    <source>
        <dbReference type="ARBA" id="ARBA00004651"/>
    </source>
</evidence>
<evidence type="ECO:0000256" key="2">
    <source>
        <dbReference type="ARBA" id="ARBA00022475"/>
    </source>
</evidence>